<keyword evidence="1" id="KW-1133">Transmembrane helix</keyword>
<dbReference type="EMBL" id="PHWZ01000686">
    <property type="protein sequence ID" value="TEY33263.1"/>
    <property type="molecule type" value="Genomic_DNA"/>
</dbReference>
<evidence type="ECO:0000313" key="2">
    <source>
        <dbReference type="EMBL" id="TEY33263.1"/>
    </source>
</evidence>
<sequence length="74" mass="8526">MYIRLDVFYESLFVILISIIVATFPCPDNRDSKLVQQYTARSSYKLKRAKSNSHRNAPGKIHAAKDENLFNAIH</sequence>
<gene>
    <name evidence="2" type="ORF">BOTCAL_0690g00020</name>
</gene>
<dbReference type="AlphaFoldDB" id="A0A4Y8CH97"/>
<comment type="caution">
    <text evidence="2">The sequence shown here is derived from an EMBL/GenBank/DDBJ whole genome shotgun (WGS) entry which is preliminary data.</text>
</comment>
<protein>
    <submittedName>
        <fullName evidence="2">Uncharacterized protein</fullName>
    </submittedName>
</protein>
<reference evidence="2 3" key="1">
    <citation type="submission" date="2017-11" db="EMBL/GenBank/DDBJ databases">
        <title>Comparative genomics of Botrytis spp.</title>
        <authorList>
            <person name="Valero-Jimenez C.A."/>
            <person name="Tapia P."/>
            <person name="Veloso J."/>
            <person name="Silva-Moreno E."/>
            <person name="Staats M."/>
            <person name="Valdes J.H."/>
            <person name="Van Kan J.A.L."/>
        </authorList>
    </citation>
    <scope>NUCLEOTIDE SEQUENCE [LARGE SCALE GENOMIC DNA]</scope>
    <source>
        <strain evidence="2 3">MUCL2830</strain>
    </source>
</reference>
<keyword evidence="3" id="KW-1185">Reference proteome</keyword>
<feature type="transmembrane region" description="Helical" evidence="1">
    <location>
        <begin position="7"/>
        <end position="24"/>
    </location>
</feature>
<organism evidence="2 3">
    <name type="scientific">Botryotinia calthae</name>
    <dbReference type="NCBI Taxonomy" id="38488"/>
    <lineage>
        <taxon>Eukaryota</taxon>
        <taxon>Fungi</taxon>
        <taxon>Dikarya</taxon>
        <taxon>Ascomycota</taxon>
        <taxon>Pezizomycotina</taxon>
        <taxon>Leotiomycetes</taxon>
        <taxon>Helotiales</taxon>
        <taxon>Sclerotiniaceae</taxon>
        <taxon>Botryotinia</taxon>
    </lineage>
</organism>
<keyword evidence="1" id="KW-0472">Membrane</keyword>
<accession>A0A4Y8CH97</accession>
<proteinExistence type="predicted"/>
<evidence type="ECO:0000313" key="3">
    <source>
        <dbReference type="Proteomes" id="UP000297299"/>
    </source>
</evidence>
<keyword evidence="1" id="KW-0812">Transmembrane</keyword>
<evidence type="ECO:0000256" key="1">
    <source>
        <dbReference type="SAM" id="Phobius"/>
    </source>
</evidence>
<dbReference type="Proteomes" id="UP000297299">
    <property type="component" value="Unassembled WGS sequence"/>
</dbReference>
<name>A0A4Y8CH97_9HELO</name>